<dbReference type="Gene3D" id="3.40.50.150">
    <property type="entry name" value="Vaccinia Virus protein VP39"/>
    <property type="match status" value="1"/>
</dbReference>
<proteinExistence type="predicted"/>
<dbReference type="Pfam" id="PF08241">
    <property type="entry name" value="Methyltransf_11"/>
    <property type="match status" value="1"/>
</dbReference>
<dbReference type="OrthoDB" id="8153637at2"/>
<dbReference type="GO" id="GO:0008757">
    <property type="term" value="F:S-adenosylmethionine-dependent methyltransferase activity"/>
    <property type="evidence" value="ECO:0007669"/>
    <property type="project" value="InterPro"/>
</dbReference>
<evidence type="ECO:0000313" key="2">
    <source>
        <dbReference type="EMBL" id="KCZ83929.1"/>
    </source>
</evidence>
<dbReference type="InterPro" id="IPR052356">
    <property type="entry name" value="Thiol_S-MT"/>
</dbReference>
<dbReference type="PANTHER" id="PTHR45036">
    <property type="entry name" value="METHYLTRANSFERASE LIKE 7B"/>
    <property type="match status" value="1"/>
</dbReference>
<dbReference type="AlphaFoldDB" id="A0A059F6Y3"/>
<sequence>MNPWERYVVPNLVSCACSTKPIMKQRAKVVPKAEGVVLELGCGSGTNFAMYDGAKVDHLYALEPSPGMVVKARRTASELGIGKSIDFLETGAEAIPLANNSVDTAVITFVLCTIPDWKSALAETKRVLKPGGKILFTEHGLAPDEGVAKWQRRVEPVWKALAGGCHLTRDTQAMLREAGFEPEGAETMYLPGTPKIAGFVSWGAARLA</sequence>
<dbReference type="InterPro" id="IPR013216">
    <property type="entry name" value="Methyltransf_11"/>
</dbReference>
<dbReference type="EMBL" id="ARYI01000026">
    <property type="protein sequence ID" value="KCZ83929.1"/>
    <property type="molecule type" value="Genomic_DNA"/>
</dbReference>
<dbReference type="PANTHER" id="PTHR45036:SF1">
    <property type="entry name" value="METHYLTRANSFERASE LIKE 7A"/>
    <property type="match status" value="1"/>
</dbReference>
<gene>
    <name evidence="2" type="ORF">HHI_17533</name>
</gene>
<feature type="domain" description="Methyltransferase type 11" evidence="1">
    <location>
        <begin position="38"/>
        <end position="136"/>
    </location>
</feature>
<evidence type="ECO:0000313" key="3">
    <source>
        <dbReference type="Proteomes" id="UP000025061"/>
    </source>
</evidence>
<dbReference type="GO" id="GO:0032259">
    <property type="term" value="P:methylation"/>
    <property type="evidence" value="ECO:0007669"/>
    <property type="project" value="UniProtKB-KW"/>
</dbReference>
<protein>
    <submittedName>
        <fullName evidence="2">UbiE/COQ5 family methyltransferase</fullName>
    </submittedName>
</protein>
<name>A0A059F6Y3_9PROT</name>
<evidence type="ECO:0000259" key="1">
    <source>
        <dbReference type="Pfam" id="PF08241"/>
    </source>
</evidence>
<dbReference type="Proteomes" id="UP000025061">
    <property type="component" value="Unassembled WGS sequence"/>
</dbReference>
<dbReference type="CDD" id="cd02440">
    <property type="entry name" value="AdoMet_MTases"/>
    <property type="match status" value="1"/>
</dbReference>
<dbReference type="PROSITE" id="PS51257">
    <property type="entry name" value="PROKAR_LIPOPROTEIN"/>
    <property type="match status" value="1"/>
</dbReference>
<organism evidence="2 3">
    <name type="scientific">Hyphomonas hirschiana VP5</name>
    <dbReference type="NCBI Taxonomy" id="1280951"/>
    <lineage>
        <taxon>Bacteria</taxon>
        <taxon>Pseudomonadati</taxon>
        <taxon>Pseudomonadota</taxon>
        <taxon>Alphaproteobacteria</taxon>
        <taxon>Hyphomonadales</taxon>
        <taxon>Hyphomonadaceae</taxon>
        <taxon>Hyphomonas</taxon>
    </lineage>
</organism>
<keyword evidence="2" id="KW-0808">Transferase</keyword>
<comment type="caution">
    <text evidence="2">The sequence shown here is derived from an EMBL/GenBank/DDBJ whole genome shotgun (WGS) entry which is preliminary data.</text>
</comment>
<accession>A0A059F6Y3</accession>
<reference evidence="2 3" key="1">
    <citation type="submission" date="2013-04" db="EMBL/GenBank/DDBJ databases">
        <title>Hyphomonas hirschiana VP5 Genome Sequencing.</title>
        <authorList>
            <person name="Lai Q."/>
            <person name="Shao Z."/>
        </authorList>
    </citation>
    <scope>NUCLEOTIDE SEQUENCE [LARGE SCALE GENOMIC DNA]</scope>
    <source>
        <strain evidence="2 3">VP5</strain>
    </source>
</reference>
<keyword evidence="2" id="KW-0489">Methyltransferase</keyword>
<dbReference type="InterPro" id="IPR029063">
    <property type="entry name" value="SAM-dependent_MTases_sf"/>
</dbReference>
<keyword evidence="3" id="KW-1185">Reference proteome</keyword>
<dbReference type="SUPFAM" id="SSF53335">
    <property type="entry name" value="S-adenosyl-L-methionine-dependent methyltransferases"/>
    <property type="match status" value="1"/>
</dbReference>
<dbReference type="PATRIC" id="fig|1280951.3.peg.3529"/>